<reference evidence="6 7" key="1">
    <citation type="journal article" date="2013" name="Nat. Commun.">
        <title>The evolution and pathogenic mechanisms of the rice sheath blight pathogen.</title>
        <authorList>
            <person name="Zheng A."/>
            <person name="Lin R."/>
            <person name="Xu L."/>
            <person name="Qin P."/>
            <person name="Tang C."/>
            <person name="Ai P."/>
            <person name="Zhang D."/>
            <person name="Liu Y."/>
            <person name="Sun Z."/>
            <person name="Feng H."/>
            <person name="Wang Y."/>
            <person name="Chen Y."/>
            <person name="Liang X."/>
            <person name="Fu R."/>
            <person name="Li Q."/>
            <person name="Zhang J."/>
            <person name="Yu X."/>
            <person name="Xie Z."/>
            <person name="Ding L."/>
            <person name="Guan P."/>
            <person name="Tang J."/>
            <person name="Liang Y."/>
            <person name="Wang S."/>
            <person name="Deng Q."/>
            <person name="Li S."/>
            <person name="Zhu J."/>
            <person name="Wang L."/>
            <person name="Liu H."/>
            <person name="Li P."/>
        </authorList>
    </citation>
    <scope>NUCLEOTIDE SEQUENCE [LARGE SCALE GENOMIC DNA]</scope>
    <source>
        <strain evidence="7">AG-1 IA</strain>
    </source>
</reference>
<keyword evidence="4" id="KW-1133">Transmembrane helix</keyword>
<dbReference type="FunFam" id="3.30.70.330:FF:000609">
    <property type="entry name" value="U2 snRNP component IST3"/>
    <property type="match status" value="1"/>
</dbReference>
<evidence type="ECO:0000256" key="3">
    <source>
        <dbReference type="SAM" id="MobiDB-lite"/>
    </source>
</evidence>
<dbReference type="InterPro" id="IPR045844">
    <property type="entry name" value="RRM_Ist3-like"/>
</dbReference>
<dbReference type="PROSITE" id="PS50102">
    <property type="entry name" value="RRM"/>
    <property type="match status" value="1"/>
</dbReference>
<feature type="compositionally biased region" description="Basic and acidic residues" evidence="3">
    <location>
        <begin position="169"/>
        <end position="184"/>
    </location>
</feature>
<gene>
    <name evidence="6" type="ORF">AG1IA_08218</name>
</gene>
<dbReference type="GO" id="GO:0000398">
    <property type="term" value="P:mRNA splicing, via spliceosome"/>
    <property type="evidence" value="ECO:0007669"/>
    <property type="project" value="InterPro"/>
</dbReference>
<dbReference type="HOGENOM" id="CLU_313781_0_0_1"/>
<evidence type="ECO:0000256" key="4">
    <source>
        <dbReference type="SAM" id="Phobius"/>
    </source>
</evidence>
<organism evidence="6 7">
    <name type="scientific">Thanatephorus cucumeris (strain AG1-IA)</name>
    <name type="common">Rice sheath blight fungus</name>
    <name type="synonym">Rhizoctonia solani</name>
    <dbReference type="NCBI Taxonomy" id="983506"/>
    <lineage>
        <taxon>Eukaryota</taxon>
        <taxon>Fungi</taxon>
        <taxon>Dikarya</taxon>
        <taxon>Basidiomycota</taxon>
        <taxon>Agaricomycotina</taxon>
        <taxon>Agaricomycetes</taxon>
        <taxon>Cantharellales</taxon>
        <taxon>Ceratobasidiaceae</taxon>
        <taxon>Rhizoctonia</taxon>
        <taxon>Rhizoctonia solani AG-1</taxon>
    </lineage>
</organism>
<feature type="transmembrane region" description="Helical" evidence="4">
    <location>
        <begin position="701"/>
        <end position="723"/>
    </location>
</feature>
<comment type="caution">
    <text evidence="6">The sequence shown here is derived from an EMBL/GenBank/DDBJ whole genome shotgun (WGS) entry which is preliminary data.</text>
</comment>
<accession>L8WIN5</accession>
<evidence type="ECO:0000256" key="1">
    <source>
        <dbReference type="ARBA" id="ARBA00022884"/>
    </source>
</evidence>
<feature type="transmembrane region" description="Helical" evidence="4">
    <location>
        <begin position="768"/>
        <end position="790"/>
    </location>
</feature>
<dbReference type="InterPro" id="IPR035979">
    <property type="entry name" value="RBD_domain_sf"/>
</dbReference>
<dbReference type="OrthoDB" id="419616at2759"/>
<dbReference type="SUPFAM" id="SSF103473">
    <property type="entry name" value="MFS general substrate transporter"/>
    <property type="match status" value="1"/>
</dbReference>
<dbReference type="Pfam" id="PF00076">
    <property type="entry name" value="RRM_1"/>
    <property type="match status" value="1"/>
</dbReference>
<proteinExistence type="predicted"/>
<dbReference type="PANTHER" id="PTHR45880:SF1">
    <property type="entry name" value="RNA-BINDING MOTIF PROTEIN, X-LINKED 2"/>
    <property type="match status" value="1"/>
</dbReference>
<feature type="compositionally biased region" description="Basic and acidic residues" evidence="3">
    <location>
        <begin position="211"/>
        <end position="264"/>
    </location>
</feature>
<evidence type="ECO:0000313" key="6">
    <source>
        <dbReference type="EMBL" id="ELU37760.1"/>
    </source>
</evidence>
<feature type="transmembrane region" description="Helical" evidence="4">
    <location>
        <begin position="671"/>
        <end position="689"/>
    </location>
</feature>
<dbReference type="GO" id="GO:0071013">
    <property type="term" value="C:catalytic step 2 spliceosome"/>
    <property type="evidence" value="ECO:0007669"/>
    <property type="project" value="TreeGrafter"/>
</dbReference>
<dbReference type="AlphaFoldDB" id="L8WIN5"/>
<dbReference type="InterPro" id="IPR012677">
    <property type="entry name" value="Nucleotide-bd_a/b_plait_sf"/>
</dbReference>
<dbReference type="Proteomes" id="UP000011668">
    <property type="component" value="Unassembled WGS sequence"/>
</dbReference>
<dbReference type="GO" id="GO:0003723">
    <property type="term" value="F:RNA binding"/>
    <property type="evidence" value="ECO:0007669"/>
    <property type="project" value="UniProtKB-UniRule"/>
</dbReference>
<feature type="transmembrane region" description="Helical" evidence="4">
    <location>
        <begin position="567"/>
        <end position="591"/>
    </location>
</feature>
<feature type="transmembrane region" description="Helical" evidence="4">
    <location>
        <begin position="735"/>
        <end position="756"/>
    </location>
</feature>
<evidence type="ECO:0000259" key="5">
    <source>
        <dbReference type="PROSITE" id="PS50102"/>
    </source>
</evidence>
<dbReference type="Gene3D" id="1.20.1250.20">
    <property type="entry name" value="MFS general substrate transporter like domains"/>
    <property type="match status" value="1"/>
</dbReference>
<name>L8WIN5_THACA</name>
<dbReference type="EMBL" id="AFRT01002476">
    <property type="protein sequence ID" value="ELU37760.1"/>
    <property type="molecule type" value="Genomic_DNA"/>
</dbReference>
<dbReference type="InterPro" id="IPR036259">
    <property type="entry name" value="MFS_trans_sf"/>
</dbReference>
<protein>
    <submittedName>
        <fullName evidence="6">RNA-binding protein Cwf29</fullName>
    </submittedName>
</protein>
<feature type="region of interest" description="Disordered" evidence="3">
    <location>
        <begin position="110"/>
        <end position="275"/>
    </location>
</feature>
<dbReference type="CDD" id="cd12411">
    <property type="entry name" value="RRM_ist3_like"/>
    <property type="match status" value="1"/>
</dbReference>
<evidence type="ECO:0000313" key="7">
    <source>
        <dbReference type="Proteomes" id="UP000011668"/>
    </source>
</evidence>
<feature type="region of interest" description="Disordered" evidence="3">
    <location>
        <begin position="912"/>
        <end position="933"/>
    </location>
</feature>
<feature type="compositionally biased region" description="Basic and acidic residues" evidence="3">
    <location>
        <begin position="191"/>
        <end position="201"/>
    </location>
</feature>
<sequence length="933" mass="103953">MNVVKEINAINARELDLGSQSASWHDQYKDSAYVFIGGLHVDMTEGDVITIFSQYGEIMDVNLPRDKTTGKQRGFGFLMYEDQRSTVLAVDNLNGAQVLGRTLRVDHVQNYKQPKVKGEDGEMEETAEQSLNAKPQMIYDDAEESDGGSVSSAPSIDPEDPMASYLLQKRREEKARSKGKDKEKSKRKRDRTNETPEERRARKERKRAKREAKEGVKRDRDQHTSSDTKRRDHSRERRVYEKRNGSLEREDRHGRDRSEYDRPRHSSRSPRSYVHSDINNDLYSRLRLAAACLRLSCLPNSHLQTPSAVAAVGRFDRGWASHPDSPFLVKLRSDAHKKLRHLIARSHVRMQGSLQTYTTMEQARRTDVDEENAPLLPARIKFSWRMLIVLFIYTAIVNGASELVWPFISEHSPSFKSHAPFNICSTDQLIVNVGIAPDEKSVGFYSGLMVELVHPLCCRPLGPQSSIMHKTLFSLIFFRCVGYALGPQLGWATTVTILGDVSDPSNRGVAFSAVNAAYRVGKRHNLRGNPTDRLGSTEFPTGPIFASMLAHPKDRYKWFRSDFWDRYPYALSCWAGAATCILALGMTICYVPETAPSMLYPKSEDFSSEAIPQSIHTKYSTSGLSPTHIEDETAPARMVPATMEPVTHDLTKRPTAAIFTPHVVQLLISSWVMYFMTSEWIKIVATILLTYNPGGLGASEIAIGSFISARAIAQFLVLIPFAYFETRLGVYRLYAYSLAVYTISGAIGFPLLNVLAQSDGIASFRFSLAIAGGAGNYCTTCMVIMINQAAPTPYDLAQLVGISQSVLMLGQCMAPIIVLSIFEFSIKSGLLGGNIIWIFLEGSGNEARGPHVVAYQNDQVRIQSWHQLGWVGAEANVESLPKTSLPSQKRGSSFPGIKCLSTPSLVITHMRMVPPDDPSRDMASARAGNISSQ</sequence>
<dbReference type="PANTHER" id="PTHR45880">
    <property type="entry name" value="RNA-BINDING MOTIF PROTEIN, X-LINKED 2"/>
    <property type="match status" value="1"/>
</dbReference>
<keyword evidence="4" id="KW-0472">Membrane</keyword>
<feature type="transmembrane region" description="Helical" evidence="4">
    <location>
        <begin position="384"/>
        <end position="408"/>
    </location>
</feature>
<dbReference type="SMART" id="SM00360">
    <property type="entry name" value="RRM"/>
    <property type="match status" value="1"/>
</dbReference>
<dbReference type="InterPro" id="IPR051847">
    <property type="entry name" value="RNA_proc/Spliceosome_comp"/>
</dbReference>
<dbReference type="GO" id="GO:0071011">
    <property type="term" value="C:precatalytic spliceosome"/>
    <property type="evidence" value="ECO:0007669"/>
    <property type="project" value="TreeGrafter"/>
</dbReference>
<dbReference type="STRING" id="983506.L8WIN5"/>
<dbReference type="GO" id="GO:0005686">
    <property type="term" value="C:U2 snRNP"/>
    <property type="evidence" value="ECO:0007669"/>
    <property type="project" value="TreeGrafter"/>
</dbReference>
<dbReference type="InterPro" id="IPR000504">
    <property type="entry name" value="RRM_dom"/>
</dbReference>
<dbReference type="SUPFAM" id="SSF54928">
    <property type="entry name" value="RNA-binding domain, RBD"/>
    <property type="match status" value="1"/>
</dbReference>
<feature type="domain" description="RRM" evidence="5">
    <location>
        <begin position="32"/>
        <end position="110"/>
    </location>
</feature>
<keyword evidence="1 2" id="KW-0694">RNA-binding</keyword>
<dbReference type="Gene3D" id="3.30.70.330">
    <property type="match status" value="1"/>
</dbReference>
<evidence type="ECO:0000256" key="2">
    <source>
        <dbReference type="PROSITE-ProRule" id="PRU00176"/>
    </source>
</evidence>
<feature type="transmembrane region" description="Helical" evidence="4">
    <location>
        <begin position="802"/>
        <end position="822"/>
    </location>
</feature>
<keyword evidence="4" id="KW-0812">Transmembrane</keyword>
<keyword evidence="7" id="KW-1185">Reference proteome</keyword>